<accession>A0AAV4SZU5</accession>
<evidence type="ECO:0000256" key="1">
    <source>
        <dbReference type="SAM" id="MobiDB-lite"/>
    </source>
</evidence>
<gene>
    <name evidence="2" type="ORF">CDAR_103921</name>
</gene>
<evidence type="ECO:0000313" key="3">
    <source>
        <dbReference type="Proteomes" id="UP001054837"/>
    </source>
</evidence>
<reference evidence="2 3" key="1">
    <citation type="submission" date="2021-06" db="EMBL/GenBank/DDBJ databases">
        <title>Caerostris darwini draft genome.</title>
        <authorList>
            <person name="Kono N."/>
            <person name="Arakawa K."/>
        </authorList>
    </citation>
    <scope>NUCLEOTIDE SEQUENCE [LARGE SCALE GENOMIC DNA]</scope>
</reference>
<keyword evidence="3" id="KW-1185">Reference proteome</keyword>
<feature type="region of interest" description="Disordered" evidence="1">
    <location>
        <begin position="27"/>
        <end position="68"/>
    </location>
</feature>
<feature type="compositionally biased region" description="Basic and acidic residues" evidence="1">
    <location>
        <begin position="59"/>
        <end position="68"/>
    </location>
</feature>
<proteinExistence type="predicted"/>
<evidence type="ECO:0000313" key="2">
    <source>
        <dbReference type="EMBL" id="GIY38887.1"/>
    </source>
</evidence>
<name>A0AAV4SZU5_9ARAC</name>
<protein>
    <submittedName>
        <fullName evidence="2">Uncharacterized protein</fullName>
    </submittedName>
</protein>
<comment type="caution">
    <text evidence="2">The sequence shown here is derived from an EMBL/GenBank/DDBJ whole genome shotgun (WGS) entry which is preliminary data.</text>
</comment>
<dbReference type="AlphaFoldDB" id="A0AAV4SZU5"/>
<sequence>MAKADTDAERRKEKWREFHEQIVKSIPELVKKTETHGDDDDGDHLGVHSSRLRIGRSMAKADTDTERRKKKKEMAEFHEQIVKSIPELVKKTELMLMMMMAIIWGGRGTRVDTILHALELED</sequence>
<organism evidence="2 3">
    <name type="scientific">Caerostris darwini</name>
    <dbReference type="NCBI Taxonomy" id="1538125"/>
    <lineage>
        <taxon>Eukaryota</taxon>
        <taxon>Metazoa</taxon>
        <taxon>Ecdysozoa</taxon>
        <taxon>Arthropoda</taxon>
        <taxon>Chelicerata</taxon>
        <taxon>Arachnida</taxon>
        <taxon>Araneae</taxon>
        <taxon>Araneomorphae</taxon>
        <taxon>Entelegynae</taxon>
        <taxon>Araneoidea</taxon>
        <taxon>Araneidae</taxon>
        <taxon>Caerostris</taxon>
    </lineage>
</organism>
<dbReference type="Proteomes" id="UP001054837">
    <property type="component" value="Unassembled WGS sequence"/>
</dbReference>
<dbReference type="EMBL" id="BPLQ01008687">
    <property type="protein sequence ID" value="GIY38887.1"/>
    <property type="molecule type" value="Genomic_DNA"/>
</dbReference>